<keyword evidence="3" id="KW-0813">Transport</keyword>
<evidence type="ECO:0000313" key="8">
    <source>
        <dbReference type="EMBL" id="SAK48935.1"/>
    </source>
</evidence>
<name>A0A157ZTV3_9BURK</name>
<dbReference type="EMBL" id="FCOB02000004">
    <property type="protein sequence ID" value="SAK48935.1"/>
    <property type="molecule type" value="Genomic_DNA"/>
</dbReference>
<dbReference type="STRING" id="1777144.AWB83_01012"/>
<evidence type="ECO:0000256" key="4">
    <source>
        <dbReference type="ARBA" id="ARBA00022737"/>
    </source>
</evidence>
<feature type="domain" description="ABC transporter" evidence="7">
    <location>
        <begin position="7"/>
        <end position="247"/>
    </location>
</feature>
<gene>
    <name evidence="8" type="ORF">AWB83_01012</name>
</gene>
<evidence type="ECO:0000256" key="6">
    <source>
        <dbReference type="ARBA" id="ARBA00022840"/>
    </source>
</evidence>
<dbReference type="CDD" id="cd03216">
    <property type="entry name" value="ABC_Carb_Monos_I"/>
    <property type="match status" value="1"/>
</dbReference>
<keyword evidence="3" id="KW-0762">Sugar transport</keyword>
<evidence type="ECO:0000313" key="9">
    <source>
        <dbReference type="Proteomes" id="UP000054978"/>
    </source>
</evidence>
<sequence length="270" mass="29163">MSHSFLLRATDIRKSYGAVEALRGVDFHLSRGETVALVGDNGAGKSTLVKILSGATRPTSGSIEFDGKNVALDNTDIARDLGIETVYQDLGLCSNLTVAENIYLGRELVRKIGPLTMLAKREMHRRAAHVLKDLSINVPRTTANVAGLSGGQRQAVALARARLWERSMILLDEPTAALGVQETRRAMDSVRQIRGEGTAVVLITHSMPMVMEMSDRVVVMRRGEKVGDVATAKLKSADAIVSLITGATERWIEVPTPFEADARVTEGTTA</sequence>
<dbReference type="Pfam" id="PF00005">
    <property type="entry name" value="ABC_tran"/>
    <property type="match status" value="1"/>
</dbReference>
<dbReference type="PANTHER" id="PTHR43790">
    <property type="entry name" value="CARBOHYDRATE TRANSPORT ATP-BINDING PROTEIN MG119-RELATED"/>
    <property type="match status" value="1"/>
</dbReference>
<comment type="caution">
    <text evidence="8">The sequence shown here is derived from an EMBL/GenBank/DDBJ whole genome shotgun (WGS) entry which is preliminary data.</text>
</comment>
<keyword evidence="9" id="KW-1185">Reference proteome</keyword>
<evidence type="ECO:0000256" key="5">
    <source>
        <dbReference type="ARBA" id="ARBA00022741"/>
    </source>
</evidence>
<dbReference type="InterPro" id="IPR003439">
    <property type="entry name" value="ABC_transporter-like_ATP-bd"/>
</dbReference>
<dbReference type="InterPro" id="IPR050107">
    <property type="entry name" value="ABC_carbohydrate_import_ATPase"/>
</dbReference>
<proteinExistence type="predicted"/>
<reference evidence="8" key="1">
    <citation type="submission" date="2016-01" db="EMBL/GenBank/DDBJ databases">
        <authorList>
            <person name="Peeters C."/>
        </authorList>
    </citation>
    <scope>NUCLEOTIDE SEQUENCE [LARGE SCALE GENOMIC DNA]</scope>
    <source>
        <strain evidence="8">LMG 29326</strain>
    </source>
</reference>
<dbReference type="OrthoDB" id="9776369at2"/>
<keyword evidence="6 8" id="KW-0067">ATP-binding</keyword>
<dbReference type="Proteomes" id="UP000054978">
    <property type="component" value="Unassembled WGS sequence"/>
</dbReference>
<keyword evidence="1" id="KW-1003">Cell membrane</keyword>
<keyword evidence="2" id="KW-0997">Cell inner membrane</keyword>
<dbReference type="SUPFAM" id="SSF52540">
    <property type="entry name" value="P-loop containing nucleoside triphosphate hydrolases"/>
    <property type="match status" value="1"/>
</dbReference>
<evidence type="ECO:0000256" key="3">
    <source>
        <dbReference type="ARBA" id="ARBA00022597"/>
    </source>
</evidence>
<dbReference type="InterPro" id="IPR003593">
    <property type="entry name" value="AAA+_ATPase"/>
</dbReference>
<organism evidence="8 9">
    <name type="scientific">Caballeronia ptereochthonis</name>
    <dbReference type="NCBI Taxonomy" id="1777144"/>
    <lineage>
        <taxon>Bacteria</taxon>
        <taxon>Pseudomonadati</taxon>
        <taxon>Pseudomonadota</taxon>
        <taxon>Betaproteobacteria</taxon>
        <taxon>Burkholderiales</taxon>
        <taxon>Burkholderiaceae</taxon>
        <taxon>Caballeronia</taxon>
    </lineage>
</organism>
<dbReference type="GO" id="GO:0016887">
    <property type="term" value="F:ATP hydrolysis activity"/>
    <property type="evidence" value="ECO:0007669"/>
    <property type="project" value="InterPro"/>
</dbReference>
<keyword evidence="4" id="KW-0677">Repeat</keyword>
<dbReference type="RefSeq" id="WP_087043185.1">
    <property type="nucleotide sequence ID" value="NZ_FCOB02000004.1"/>
</dbReference>
<keyword evidence="2" id="KW-0472">Membrane</keyword>
<protein>
    <submittedName>
        <fullName evidence="8">ABC transporter ATP-binding protein</fullName>
    </submittedName>
</protein>
<evidence type="ECO:0000259" key="7">
    <source>
        <dbReference type="PROSITE" id="PS50893"/>
    </source>
</evidence>
<dbReference type="Gene3D" id="3.40.50.300">
    <property type="entry name" value="P-loop containing nucleotide triphosphate hydrolases"/>
    <property type="match status" value="1"/>
</dbReference>
<dbReference type="PROSITE" id="PS50893">
    <property type="entry name" value="ABC_TRANSPORTER_2"/>
    <property type="match status" value="1"/>
</dbReference>
<dbReference type="GO" id="GO:0005524">
    <property type="term" value="F:ATP binding"/>
    <property type="evidence" value="ECO:0007669"/>
    <property type="project" value="UniProtKB-KW"/>
</dbReference>
<accession>A0A157ZTV3</accession>
<dbReference type="PANTHER" id="PTHR43790:SF8">
    <property type="entry name" value="SUGAR ABC TRANSPORTER ATP-BINDING PROTEIN"/>
    <property type="match status" value="1"/>
</dbReference>
<dbReference type="AlphaFoldDB" id="A0A157ZTV3"/>
<evidence type="ECO:0000256" key="2">
    <source>
        <dbReference type="ARBA" id="ARBA00022519"/>
    </source>
</evidence>
<keyword evidence="5" id="KW-0547">Nucleotide-binding</keyword>
<evidence type="ECO:0000256" key="1">
    <source>
        <dbReference type="ARBA" id="ARBA00022475"/>
    </source>
</evidence>
<dbReference type="InterPro" id="IPR027417">
    <property type="entry name" value="P-loop_NTPase"/>
</dbReference>
<dbReference type="SMART" id="SM00382">
    <property type="entry name" value="AAA"/>
    <property type="match status" value="1"/>
</dbReference>